<dbReference type="AlphaFoldDB" id="A0A9D1QQX1"/>
<evidence type="ECO:0000313" key="1">
    <source>
        <dbReference type="EMBL" id="HIW70555.1"/>
    </source>
</evidence>
<dbReference type="EMBL" id="DXGK01000085">
    <property type="protein sequence ID" value="HIW70555.1"/>
    <property type="molecule type" value="Genomic_DNA"/>
</dbReference>
<dbReference type="Proteomes" id="UP000886878">
    <property type="component" value="Unassembled WGS sequence"/>
</dbReference>
<protein>
    <submittedName>
        <fullName evidence="1">Uncharacterized protein</fullName>
    </submittedName>
</protein>
<name>A0A9D1QQX1_9LACO</name>
<comment type="caution">
    <text evidence="1">The sequence shown here is derived from an EMBL/GenBank/DDBJ whole genome shotgun (WGS) entry which is preliminary data.</text>
</comment>
<proteinExistence type="predicted"/>
<reference evidence="1" key="1">
    <citation type="journal article" date="2021" name="PeerJ">
        <title>Extensive microbial diversity within the chicken gut microbiome revealed by metagenomics and culture.</title>
        <authorList>
            <person name="Gilroy R."/>
            <person name="Ravi A."/>
            <person name="Getino M."/>
            <person name="Pursley I."/>
            <person name="Horton D.L."/>
            <person name="Alikhan N.F."/>
            <person name="Baker D."/>
            <person name="Gharbi K."/>
            <person name="Hall N."/>
            <person name="Watson M."/>
            <person name="Adriaenssens E.M."/>
            <person name="Foster-Nyarko E."/>
            <person name="Jarju S."/>
            <person name="Secka A."/>
            <person name="Antonio M."/>
            <person name="Oren A."/>
            <person name="Chaudhuri R.R."/>
            <person name="La Ragione R."/>
            <person name="Hildebrand F."/>
            <person name="Pallen M.J."/>
        </authorList>
    </citation>
    <scope>NUCLEOTIDE SEQUENCE</scope>
    <source>
        <strain evidence="1">ChiHejej3B27-2180</strain>
    </source>
</reference>
<evidence type="ECO:0000313" key="2">
    <source>
        <dbReference type="Proteomes" id="UP000886878"/>
    </source>
</evidence>
<accession>A0A9D1QQX1</accession>
<organism evidence="1 2">
    <name type="scientific">Candidatus Limosilactobacillus merdipullorum</name>
    <dbReference type="NCBI Taxonomy" id="2838653"/>
    <lineage>
        <taxon>Bacteria</taxon>
        <taxon>Bacillati</taxon>
        <taxon>Bacillota</taxon>
        <taxon>Bacilli</taxon>
        <taxon>Lactobacillales</taxon>
        <taxon>Lactobacillaceae</taxon>
        <taxon>Limosilactobacillus</taxon>
    </lineage>
</organism>
<sequence length="214" mass="24615">MPKQGRFAASKRVKQLNNFHQKHQHHESLTIDDDQFADFLLVRFALTTKKKLPTDSQESLQRFLQELTPQLVANNGAVEESIRPLLVQLRTRVPWQFFRQVSDQWDTFQHFLKREVPAVPLKQRLPLTDLLTETAFNSLLADALAEQVVAITTLQAKLPVTLKKTMAQKMSASIFDGQGIDWKKVRVLFAPVKFDVDSAPDEKTRQWLLDLLAK</sequence>
<gene>
    <name evidence="1" type="ORF">H9876_04175</name>
</gene>
<reference evidence="1" key="2">
    <citation type="submission" date="2021-04" db="EMBL/GenBank/DDBJ databases">
        <authorList>
            <person name="Gilroy R."/>
        </authorList>
    </citation>
    <scope>NUCLEOTIDE SEQUENCE</scope>
    <source>
        <strain evidence="1">ChiHejej3B27-2180</strain>
    </source>
</reference>